<dbReference type="EMBL" id="OA882688">
    <property type="protein sequence ID" value="CAD7276561.1"/>
    <property type="molecule type" value="Genomic_DNA"/>
</dbReference>
<protein>
    <submittedName>
        <fullName evidence="1">Uncharacterized protein</fullName>
    </submittedName>
</protein>
<sequence length="209" mass="23127">MSSNETFAAVPDAIAENSPTFTAKFTFSQTPYSKTPPDIDYRRRRWAFCAPEINQEPAGRGNVKCPAVILIDGHQCDFVLTITYLHSDQCGSRKIAAAEKLNKANLSALMHALSTKHRTGIGLSFSQRVIDSSVDSSRRASPSRENLSAFELRFDSSPPYHLCRKLVLESLIIFNEISRAQIFTGKLGGVSENGASEQFEPGRQRDEQA</sequence>
<dbReference type="AlphaFoldDB" id="A0A7R9GBT2"/>
<organism evidence="1">
    <name type="scientific">Notodromas monacha</name>
    <dbReference type="NCBI Taxonomy" id="399045"/>
    <lineage>
        <taxon>Eukaryota</taxon>
        <taxon>Metazoa</taxon>
        <taxon>Ecdysozoa</taxon>
        <taxon>Arthropoda</taxon>
        <taxon>Crustacea</taxon>
        <taxon>Oligostraca</taxon>
        <taxon>Ostracoda</taxon>
        <taxon>Podocopa</taxon>
        <taxon>Podocopida</taxon>
        <taxon>Cypridocopina</taxon>
        <taxon>Cypridoidea</taxon>
        <taxon>Cyprididae</taxon>
        <taxon>Notodromas</taxon>
    </lineage>
</organism>
<gene>
    <name evidence="1" type="ORF">NMOB1V02_LOCUS4317</name>
</gene>
<accession>A0A7R9GBT2</accession>
<evidence type="ECO:0000313" key="1">
    <source>
        <dbReference type="EMBL" id="CAD7276561.1"/>
    </source>
</evidence>
<name>A0A7R9GBT2_9CRUS</name>
<keyword evidence="2" id="KW-1185">Reference proteome</keyword>
<dbReference type="EMBL" id="CAJPEX010000651">
    <property type="protein sequence ID" value="CAG0916713.1"/>
    <property type="molecule type" value="Genomic_DNA"/>
</dbReference>
<evidence type="ECO:0000313" key="2">
    <source>
        <dbReference type="Proteomes" id="UP000678499"/>
    </source>
</evidence>
<dbReference type="Proteomes" id="UP000678499">
    <property type="component" value="Unassembled WGS sequence"/>
</dbReference>
<proteinExistence type="predicted"/>
<reference evidence="1" key="1">
    <citation type="submission" date="2020-11" db="EMBL/GenBank/DDBJ databases">
        <authorList>
            <person name="Tran Van P."/>
        </authorList>
    </citation>
    <scope>NUCLEOTIDE SEQUENCE</scope>
</reference>
<feature type="non-terminal residue" evidence="1">
    <location>
        <position position="209"/>
    </location>
</feature>